<dbReference type="Gene3D" id="1.10.101.10">
    <property type="entry name" value="PGBD-like superfamily/PGBD"/>
    <property type="match status" value="1"/>
</dbReference>
<evidence type="ECO:0000313" key="4">
    <source>
        <dbReference type="Proteomes" id="UP000195442"/>
    </source>
</evidence>
<feature type="chain" id="PRO_5013317725" description="Peptidoglycan binding-like domain-containing protein" evidence="1">
    <location>
        <begin position="27"/>
        <end position="316"/>
    </location>
</feature>
<dbReference type="InterPro" id="IPR002477">
    <property type="entry name" value="Peptidoglycan-bd-like"/>
</dbReference>
<keyword evidence="4" id="KW-1185">Reference proteome</keyword>
<sequence>MKLQPFIKVIRRCCVIPLLLSSAAFGTEFYSVDFAAGYNPVTQQAQTNLTAQGFSPGLLDGILSSETLGAILAFQDMTGLPVTGVLDNATLAKLAITTDDTPPVQNWHPIPTQDEIDLLVATSAYADYVANAPGVNLDIPGLAILDAMNQSADAFGGRRPGQPMHTDRGYKAVSACLKTGNSATHWSDLTLHYYCQMSLPRACYSSAIGHKSAEDVQLSRTTAYEGCAKGELAWSSEFNWVVKNQPLVFQFVMFGQTHAFNHEQEQAVINTFYGVKYPGDPEECRLKRPRRANDPVDGSHCLANKTMLKSLVGKGF</sequence>
<evidence type="ECO:0000313" key="3">
    <source>
        <dbReference type="EMBL" id="SJM96286.1"/>
    </source>
</evidence>
<dbReference type="AlphaFoldDB" id="A0A1R4HJ81"/>
<accession>A0A1R4HJ81</accession>
<dbReference type="Proteomes" id="UP000195442">
    <property type="component" value="Unassembled WGS sequence"/>
</dbReference>
<name>A0A1R4HJ81_9GAMM</name>
<dbReference type="EMBL" id="FUKJ01000464">
    <property type="protein sequence ID" value="SJM96286.1"/>
    <property type="molecule type" value="Genomic_DNA"/>
</dbReference>
<dbReference type="RefSeq" id="WP_087148614.1">
    <property type="nucleotide sequence ID" value="NZ_FUKJ01000464.1"/>
</dbReference>
<feature type="signal peptide" evidence="1">
    <location>
        <begin position="1"/>
        <end position="26"/>
    </location>
</feature>
<keyword evidence="1" id="KW-0732">Signal</keyword>
<evidence type="ECO:0000256" key="1">
    <source>
        <dbReference type="SAM" id="SignalP"/>
    </source>
</evidence>
<feature type="domain" description="Peptidoglycan binding-like" evidence="2">
    <location>
        <begin position="43"/>
        <end position="94"/>
    </location>
</feature>
<protein>
    <recommendedName>
        <fullName evidence="2">Peptidoglycan binding-like domain-containing protein</fullName>
    </recommendedName>
</protein>
<proteinExistence type="predicted"/>
<organism evidence="3 4">
    <name type="scientific">Crenothrix polyspora</name>
    <dbReference type="NCBI Taxonomy" id="360316"/>
    <lineage>
        <taxon>Bacteria</taxon>
        <taxon>Pseudomonadati</taxon>
        <taxon>Pseudomonadota</taxon>
        <taxon>Gammaproteobacteria</taxon>
        <taxon>Methylococcales</taxon>
        <taxon>Crenotrichaceae</taxon>
        <taxon>Crenothrix</taxon>
    </lineage>
</organism>
<evidence type="ECO:0000259" key="2">
    <source>
        <dbReference type="Pfam" id="PF01471"/>
    </source>
</evidence>
<dbReference type="Pfam" id="PF01471">
    <property type="entry name" value="PG_binding_1"/>
    <property type="match status" value="1"/>
</dbReference>
<reference evidence="4" key="1">
    <citation type="submission" date="2017-02" db="EMBL/GenBank/DDBJ databases">
        <authorList>
            <person name="Daims H."/>
        </authorList>
    </citation>
    <scope>NUCLEOTIDE SEQUENCE [LARGE SCALE GENOMIC DNA]</scope>
</reference>
<dbReference type="InterPro" id="IPR036365">
    <property type="entry name" value="PGBD-like_sf"/>
</dbReference>
<gene>
    <name evidence="3" type="ORF">CRENPOLYSF2_960005</name>
</gene>
<dbReference type="InterPro" id="IPR036366">
    <property type="entry name" value="PGBDSf"/>
</dbReference>
<dbReference type="OrthoDB" id="9787225at2"/>
<dbReference type="SUPFAM" id="SSF47090">
    <property type="entry name" value="PGBD-like"/>
    <property type="match status" value="1"/>
</dbReference>